<organism evidence="8 9">
    <name type="scientific">Candidatus Portiera aleyrodidarum</name>
    <name type="common">primary endosymbiont of Bemisia tabaci</name>
    <dbReference type="NCBI Taxonomy" id="91844"/>
    <lineage>
        <taxon>Bacteria</taxon>
        <taxon>Pseudomonadati</taxon>
        <taxon>Pseudomonadota</taxon>
        <taxon>Gammaproteobacteria</taxon>
        <taxon>Candidatus Johnevansiales</taxon>
        <taxon>Candidatus Johnevansiaceae</taxon>
        <taxon>Candidatus Portiera</taxon>
    </lineage>
</organism>
<dbReference type="GO" id="GO:0005886">
    <property type="term" value="C:plasma membrane"/>
    <property type="evidence" value="ECO:0007669"/>
    <property type="project" value="UniProtKB-SubCell"/>
</dbReference>
<feature type="transmembrane region" description="Helical" evidence="5">
    <location>
        <begin position="267"/>
        <end position="288"/>
    </location>
</feature>
<dbReference type="NCBIfam" id="TIGR01770">
    <property type="entry name" value="NDH_I_N"/>
    <property type="match status" value="1"/>
</dbReference>
<feature type="transmembrane region" description="Helical" evidence="5">
    <location>
        <begin position="297"/>
        <end position="316"/>
    </location>
</feature>
<feature type="transmembrane region" description="Helical" evidence="5">
    <location>
        <begin position="162"/>
        <end position="183"/>
    </location>
</feature>
<evidence type="ECO:0000256" key="6">
    <source>
        <dbReference type="RuleBase" id="RU000320"/>
    </source>
</evidence>
<feature type="transmembrane region" description="Helical" evidence="5">
    <location>
        <begin position="6"/>
        <end position="27"/>
    </location>
</feature>
<feature type="transmembrane region" description="Helical" evidence="5">
    <location>
        <begin position="398"/>
        <end position="419"/>
    </location>
</feature>
<feature type="transmembrane region" description="Helical" evidence="5">
    <location>
        <begin position="131"/>
        <end position="150"/>
    </location>
</feature>
<comment type="function">
    <text evidence="5">NDH-1 shuttles electrons from NADH, via FMN and iron-sulfur (Fe-S) centers, to quinones in the respiratory chain. The immediate electron acceptor for the enzyme in this species is believed to be ubiquinone. Couples the redox reaction to proton translocation (for every two electrons transferred, four hydrogen ions are translocated across the cytoplasmic membrane), and thus conserves the redox energy in a proton gradient.</text>
</comment>
<feature type="transmembrane region" description="Helical" evidence="5">
    <location>
        <begin position="236"/>
        <end position="261"/>
    </location>
</feature>
<dbReference type="GO" id="GO:0042773">
    <property type="term" value="P:ATP synthesis coupled electron transport"/>
    <property type="evidence" value="ECO:0007669"/>
    <property type="project" value="InterPro"/>
</dbReference>
<feature type="transmembrane region" description="Helical" evidence="5">
    <location>
        <begin position="34"/>
        <end position="56"/>
    </location>
</feature>
<keyword evidence="8" id="KW-0560">Oxidoreductase</keyword>
<name>A0A8D9JQA4_9GAMM</name>
<comment type="similarity">
    <text evidence="5">Belongs to the complex I subunit 2 family.</text>
</comment>
<dbReference type="PANTHER" id="PTHR22773">
    <property type="entry name" value="NADH DEHYDROGENASE"/>
    <property type="match status" value="1"/>
</dbReference>
<keyword evidence="5" id="KW-0520">NAD</keyword>
<dbReference type="EMBL" id="LN649255">
    <property type="protein sequence ID" value="CEI58865.1"/>
    <property type="molecule type" value="Genomic_DNA"/>
</dbReference>
<keyword evidence="5" id="KW-0874">Quinone</keyword>
<feature type="transmembrane region" description="Helical" evidence="5">
    <location>
        <begin position="440"/>
        <end position="460"/>
    </location>
</feature>
<keyword evidence="5" id="KW-1003">Cell membrane</keyword>
<dbReference type="EC" id="7.1.1.-" evidence="5"/>
<dbReference type="Pfam" id="PF00361">
    <property type="entry name" value="Proton_antipo_M"/>
    <property type="match status" value="1"/>
</dbReference>
<evidence type="ECO:0000256" key="4">
    <source>
        <dbReference type="ARBA" id="ARBA00023136"/>
    </source>
</evidence>
<evidence type="ECO:0000313" key="9">
    <source>
        <dbReference type="Proteomes" id="UP000032800"/>
    </source>
</evidence>
<keyword evidence="5" id="KW-0830">Ubiquinone</keyword>
<dbReference type="GO" id="GO:0012505">
    <property type="term" value="C:endomembrane system"/>
    <property type="evidence" value="ECO:0007669"/>
    <property type="project" value="UniProtKB-SubCell"/>
</dbReference>
<protein>
    <recommendedName>
        <fullName evidence="5">NADH-quinone oxidoreductase subunit N</fullName>
        <ecNumber evidence="5">7.1.1.-</ecNumber>
    </recommendedName>
    <alternativeName>
        <fullName evidence="5">NADH dehydrogenase I subunit N</fullName>
    </alternativeName>
    <alternativeName>
        <fullName evidence="5">NDH-1 subunit N</fullName>
    </alternativeName>
</protein>
<dbReference type="GO" id="GO:0048038">
    <property type="term" value="F:quinone binding"/>
    <property type="evidence" value="ECO:0007669"/>
    <property type="project" value="UniProtKB-KW"/>
</dbReference>
<dbReference type="AlphaFoldDB" id="A0A8D9JQA4"/>
<keyword evidence="5" id="KW-1278">Translocase</keyword>
<comment type="catalytic activity">
    <reaction evidence="5">
        <text>a quinone + NADH + 5 H(+)(in) = a quinol + NAD(+) + 4 H(+)(out)</text>
        <dbReference type="Rhea" id="RHEA:57888"/>
        <dbReference type="ChEBI" id="CHEBI:15378"/>
        <dbReference type="ChEBI" id="CHEBI:24646"/>
        <dbReference type="ChEBI" id="CHEBI:57540"/>
        <dbReference type="ChEBI" id="CHEBI:57945"/>
        <dbReference type="ChEBI" id="CHEBI:132124"/>
    </reaction>
</comment>
<dbReference type="GO" id="GO:0008137">
    <property type="term" value="F:NADH dehydrogenase (ubiquinone) activity"/>
    <property type="evidence" value="ECO:0007669"/>
    <property type="project" value="InterPro"/>
</dbReference>
<comment type="subunit">
    <text evidence="5">NDH-1 is composed of 14 different subunits. Subunits NuoA, H, J, K, L, M, N constitute the membrane sector of the complex.</text>
</comment>
<feature type="transmembrane region" description="Helical" evidence="5">
    <location>
        <begin position="203"/>
        <end position="224"/>
    </location>
</feature>
<keyword evidence="4 5" id="KW-0472">Membrane</keyword>
<accession>A0A8D9JQA4</accession>
<comment type="subcellular location">
    <subcellularLocation>
        <location evidence="5">Cell membrane</location>
        <topology evidence="5">Multi-pass membrane protein</topology>
    </subcellularLocation>
    <subcellularLocation>
        <location evidence="1">Endomembrane system</location>
        <topology evidence="1">Multi-pass membrane protein</topology>
    </subcellularLocation>
    <subcellularLocation>
        <location evidence="6">Membrane</location>
        <topology evidence="6">Multi-pass membrane protein</topology>
    </subcellularLocation>
</comment>
<reference evidence="8 9" key="1">
    <citation type="journal article" date="2015" name="Genome Biol. Evol.">
        <title>Genome evolution in the primary endosymbiont of whiteflies sheds light on their divergence.</title>
        <authorList>
            <person name="Santos-Garcia D."/>
            <person name="Vargas-Chavez C."/>
            <person name="Moya A."/>
            <person name="Latorre A."/>
            <person name="Silva"/>
            <person name="F J."/>
        </authorList>
    </citation>
    <scope>NUCLEOTIDE SEQUENCE [LARGE SCALE GENOMIC DNA]</scope>
    <source>
        <strain evidence="9">AD-VLC</strain>
    </source>
</reference>
<keyword evidence="3 5" id="KW-1133">Transmembrane helix</keyword>
<evidence type="ECO:0000259" key="7">
    <source>
        <dbReference type="Pfam" id="PF00361"/>
    </source>
</evidence>
<evidence type="ECO:0000256" key="3">
    <source>
        <dbReference type="ARBA" id="ARBA00022989"/>
    </source>
</evidence>
<proteinExistence type="inferred from homology"/>
<feature type="transmembrane region" description="Helical" evidence="5">
    <location>
        <begin position="76"/>
        <end position="96"/>
    </location>
</feature>
<evidence type="ECO:0000256" key="2">
    <source>
        <dbReference type="ARBA" id="ARBA00022692"/>
    </source>
</evidence>
<keyword evidence="2 5" id="KW-0812">Transmembrane</keyword>
<dbReference type="InterPro" id="IPR010096">
    <property type="entry name" value="NADH-Q_OxRdtase_suN/2"/>
</dbReference>
<dbReference type="Proteomes" id="UP000032800">
    <property type="component" value="Chromosome I"/>
</dbReference>
<dbReference type="InterPro" id="IPR001750">
    <property type="entry name" value="ND/Mrp_TM"/>
</dbReference>
<keyword evidence="5" id="KW-0813">Transport</keyword>
<evidence type="ECO:0000256" key="5">
    <source>
        <dbReference type="HAMAP-Rule" id="MF_00445"/>
    </source>
</evidence>
<feature type="transmembrane region" description="Helical" evidence="5">
    <location>
        <begin position="108"/>
        <end position="125"/>
    </location>
</feature>
<evidence type="ECO:0000313" key="8">
    <source>
        <dbReference type="EMBL" id="CEI58865.1"/>
    </source>
</evidence>
<feature type="transmembrane region" description="Helical" evidence="5">
    <location>
        <begin position="328"/>
        <end position="347"/>
    </location>
</feature>
<feature type="transmembrane region" description="Helical" evidence="5">
    <location>
        <begin position="367"/>
        <end position="392"/>
    </location>
</feature>
<dbReference type="KEGG" id="plc:PAD_301"/>
<gene>
    <name evidence="5 8" type="primary">nuoN</name>
    <name evidence="8" type="ORF">PAD_301</name>
</gene>
<dbReference type="HAMAP" id="MF_00445">
    <property type="entry name" value="NDH1_NuoN_1"/>
    <property type="match status" value="1"/>
</dbReference>
<feature type="domain" description="NADH:quinone oxidoreductase/Mrp antiporter transmembrane" evidence="7">
    <location>
        <begin position="125"/>
        <end position="409"/>
    </location>
</feature>
<dbReference type="RefSeq" id="WP_219848685.1">
    <property type="nucleotide sequence ID" value="NZ_LN649255.1"/>
</dbReference>
<sequence length="472" mass="53879">MINKLQLYAISPIILLFITLIILLITISFYRNNLSIFIITIIGFLISIISIIWIYYNNLKPTLIYPLIIIDNYSLFYSLLILISALYCSIFSYTYIIKKNKKDKNEEFYMLLICSTIGAIILVSSMHLATLFIGLELMSIALYGLIVYLRNDLKALESGIKYMVLSSISSCFLLFGMALLYFYYGNLTVTNYYFLIDNQIARWTIIGIILILISLGFKLSIIPFHMSTPDIYEGSITPISAFIATVSKISVFAALIRFLLILPNINIFLKNVITIISIVTIIFGNLLALKQNNLKRILGYSSIANLGYLLTGIVAMQHSKFILETINIYLLTYNLTNLGIFGILSILNNEKLSYYKGLFWSQPDLAIILTIMLLSLAGIPITAGFIGKIYILLTAINYQLWLIIISIIIGNSIGIYYYLRIISYLYMDIRNDKKIFNRRIFIIYFFVLFLALIILLIGIFPQNLISLIRSLS</sequence>
<evidence type="ECO:0000256" key="1">
    <source>
        <dbReference type="ARBA" id="ARBA00004127"/>
    </source>
</evidence>
<dbReference type="GO" id="GO:0050136">
    <property type="term" value="F:NADH dehydrogenase (quinone) (non-electrogenic) activity"/>
    <property type="evidence" value="ECO:0007669"/>
    <property type="project" value="UniProtKB-UniRule"/>
</dbReference>